<dbReference type="Proteomes" id="UP000501690">
    <property type="component" value="Linkage Group LG10"/>
</dbReference>
<accession>A0A4D6NG91</accession>
<reference evidence="1 2" key="1">
    <citation type="submission" date="2019-04" db="EMBL/GenBank/DDBJ databases">
        <title>An improved genome assembly and genetic linkage map for asparagus bean, Vigna unguiculata ssp. sesquipedialis.</title>
        <authorList>
            <person name="Xia Q."/>
            <person name="Zhang R."/>
            <person name="Dong Y."/>
        </authorList>
    </citation>
    <scope>NUCLEOTIDE SEQUENCE [LARGE SCALE GENOMIC DNA]</scope>
    <source>
        <tissue evidence="1">Leaf</tissue>
    </source>
</reference>
<organism evidence="1 2">
    <name type="scientific">Vigna unguiculata</name>
    <name type="common">Cowpea</name>
    <dbReference type="NCBI Taxonomy" id="3917"/>
    <lineage>
        <taxon>Eukaryota</taxon>
        <taxon>Viridiplantae</taxon>
        <taxon>Streptophyta</taxon>
        <taxon>Embryophyta</taxon>
        <taxon>Tracheophyta</taxon>
        <taxon>Spermatophyta</taxon>
        <taxon>Magnoliopsida</taxon>
        <taxon>eudicotyledons</taxon>
        <taxon>Gunneridae</taxon>
        <taxon>Pentapetalae</taxon>
        <taxon>rosids</taxon>
        <taxon>fabids</taxon>
        <taxon>Fabales</taxon>
        <taxon>Fabaceae</taxon>
        <taxon>Papilionoideae</taxon>
        <taxon>50 kb inversion clade</taxon>
        <taxon>NPAAA clade</taxon>
        <taxon>indigoferoid/millettioid clade</taxon>
        <taxon>Phaseoleae</taxon>
        <taxon>Vigna</taxon>
    </lineage>
</organism>
<keyword evidence="2" id="KW-1185">Reference proteome</keyword>
<protein>
    <submittedName>
        <fullName evidence="1">Uncharacterized protein</fullName>
    </submittedName>
</protein>
<dbReference type="EMBL" id="CP039354">
    <property type="protein sequence ID" value="QCE10967.1"/>
    <property type="molecule type" value="Genomic_DNA"/>
</dbReference>
<sequence>MRVLSRHLAVECGPPGGSGVIVGSRGVERLAARAVPPGGTCSKESFVALCAWRYATPARRSGSWQRLAARVPHQAIRTAAALNLDCVCVIYVASNGALKVGLLEFLELWLRTYPLSCGSG</sequence>
<evidence type="ECO:0000313" key="1">
    <source>
        <dbReference type="EMBL" id="QCE10967.1"/>
    </source>
</evidence>
<evidence type="ECO:0000313" key="2">
    <source>
        <dbReference type="Proteomes" id="UP000501690"/>
    </source>
</evidence>
<name>A0A4D6NG91_VIGUN</name>
<dbReference type="AlphaFoldDB" id="A0A4D6NG91"/>
<gene>
    <name evidence="1" type="ORF">DEO72_LG10g2200</name>
</gene>
<proteinExistence type="predicted"/>